<proteinExistence type="inferred from homology"/>
<evidence type="ECO:0000313" key="10">
    <source>
        <dbReference type="EMBL" id="OQO09445.1"/>
    </source>
</evidence>
<dbReference type="GO" id="GO:0016020">
    <property type="term" value="C:membrane"/>
    <property type="evidence" value="ECO:0007669"/>
    <property type="project" value="UniProtKB-SubCell"/>
</dbReference>
<keyword evidence="11" id="KW-1185">Reference proteome</keyword>
<evidence type="ECO:0000256" key="4">
    <source>
        <dbReference type="ARBA" id="ARBA00022692"/>
    </source>
</evidence>
<dbReference type="NCBIfam" id="TIGR00879">
    <property type="entry name" value="SP"/>
    <property type="match status" value="1"/>
</dbReference>
<dbReference type="EMBL" id="NAJO01000010">
    <property type="protein sequence ID" value="OQO09445.1"/>
    <property type="molecule type" value="Genomic_DNA"/>
</dbReference>
<feature type="transmembrane region" description="Helical" evidence="8">
    <location>
        <begin position="179"/>
        <end position="198"/>
    </location>
</feature>
<feature type="transmembrane region" description="Helical" evidence="8">
    <location>
        <begin position="86"/>
        <end position="105"/>
    </location>
</feature>
<comment type="subcellular location">
    <subcellularLocation>
        <location evidence="1">Membrane</location>
        <topology evidence="1">Multi-pass membrane protein</topology>
    </subcellularLocation>
</comment>
<evidence type="ECO:0000256" key="6">
    <source>
        <dbReference type="ARBA" id="ARBA00023136"/>
    </source>
</evidence>
<dbReference type="STRING" id="1507870.A0A1V8TDJ1"/>
<evidence type="ECO:0000256" key="7">
    <source>
        <dbReference type="RuleBase" id="RU003346"/>
    </source>
</evidence>
<dbReference type="GO" id="GO:0005351">
    <property type="term" value="F:carbohydrate:proton symporter activity"/>
    <property type="evidence" value="ECO:0007669"/>
    <property type="project" value="TreeGrafter"/>
</dbReference>
<evidence type="ECO:0000259" key="9">
    <source>
        <dbReference type="PROSITE" id="PS50850"/>
    </source>
</evidence>
<keyword evidence="5 8" id="KW-1133">Transmembrane helix</keyword>
<comment type="similarity">
    <text evidence="2 7">Belongs to the major facilitator superfamily. Sugar transporter (TC 2.A.1.1) family.</text>
</comment>
<dbReference type="PRINTS" id="PR00171">
    <property type="entry name" value="SUGRTRNSPORT"/>
</dbReference>
<evidence type="ECO:0000256" key="1">
    <source>
        <dbReference type="ARBA" id="ARBA00004141"/>
    </source>
</evidence>
<dbReference type="AlphaFoldDB" id="A0A1V8TDJ1"/>
<dbReference type="Gene3D" id="1.20.1250.20">
    <property type="entry name" value="MFS general substrate transporter like domains"/>
    <property type="match status" value="1"/>
</dbReference>
<dbReference type="InterPro" id="IPR005828">
    <property type="entry name" value="MFS_sugar_transport-like"/>
</dbReference>
<dbReference type="PROSITE" id="PS00216">
    <property type="entry name" value="SUGAR_TRANSPORT_1"/>
    <property type="match status" value="1"/>
</dbReference>
<feature type="transmembrane region" description="Helical" evidence="8">
    <location>
        <begin position="360"/>
        <end position="380"/>
    </location>
</feature>
<feature type="domain" description="Major facilitator superfamily (MFS) profile" evidence="9">
    <location>
        <begin position="17"/>
        <end position="450"/>
    </location>
</feature>
<organism evidence="10 11">
    <name type="scientific">Cryoendolithus antarcticus</name>
    <dbReference type="NCBI Taxonomy" id="1507870"/>
    <lineage>
        <taxon>Eukaryota</taxon>
        <taxon>Fungi</taxon>
        <taxon>Dikarya</taxon>
        <taxon>Ascomycota</taxon>
        <taxon>Pezizomycotina</taxon>
        <taxon>Dothideomycetes</taxon>
        <taxon>Dothideomycetidae</taxon>
        <taxon>Cladosporiales</taxon>
        <taxon>Cladosporiaceae</taxon>
        <taxon>Cryoendolithus</taxon>
    </lineage>
</organism>
<dbReference type="PANTHER" id="PTHR48022:SF2">
    <property type="entry name" value="PLASTIDIC GLUCOSE TRANSPORTER 4"/>
    <property type="match status" value="1"/>
</dbReference>
<feature type="transmembrane region" description="Helical" evidence="8">
    <location>
        <begin position="12"/>
        <end position="35"/>
    </location>
</feature>
<dbReference type="PANTHER" id="PTHR48022">
    <property type="entry name" value="PLASTIDIC GLUCOSE TRANSPORTER 4"/>
    <property type="match status" value="1"/>
</dbReference>
<keyword evidence="4 8" id="KW-0812">Transmembrane</keyword>
<dbReference type="PROSITE" id="PS50850">
    <property type="entry name" value="MFS"/>
    <property type="match status" value="1"/>
</dbReference>
<dbReference type="Pfam" id="PF00083">
    <property type="entry name" value="Sugar_tr"/>
    <property type="match status" value="1"/>
</dbReference>
<feature type="transmembrane region" description="Helical" evidence="8">
    <location>
        <begin position="55"/>
        <end position="74"/>
    </location>
</feature>
<feature type="transmembrane region" description="Helical" evidence="8">
    <location>
        <begin position="400"/>
        <end position="420"/>
    </location>
</feature>
<dbReference type="InterPro" id="IPR050360">
    <property type="entry name" value="MFS_Sugar_Transporters"/>
</dbReference>
<dbReference type="InterPro" id="IPR005829">
    <property type="entry name" value="Sugar_transporter_CS"/>
</dbReference>
<dbReference type="PROSITE" id="PS00217">
    <property type="entry name" value="SUGAR_TRANSPORT_2"/>
    <property type="match status" value="1"/>
</dbReference>
<dbReference type="InterPro" id="IPR036259">
    <property type="entry name" value="MFS_trans_sf"/>
</dbReference>
<evidence type="ECO:0000256" key="2">
    <source>
        <dbReference type="ARBA" id="ARBA00010992"/>
    </source>
</evidence>
<evidence type="ECO:0000256" key="3">
    <source>
        <dbReference type="ARBA" id="ARBA00022448"/>
    </source>
</evidence>
<feature type="transmembrane region" description="Helical" evidence="8">
    <location>
        <begin position="144"/>
        <end position="167"/>
    </location>
</feature>
<reference evidence="11" key="1">
    <citation type="submission" date="2017-03" db="EMBL/GenBank/DDBJ databases">
        <title>Genomes of endolithic fungi from Antarctica.</title>
        <authorList>
            <person name="Coleine C."/>
            <person name="Masonjones S."/>
            <person name="Stajich J.E."/>
        </authorList>
    </citation>
    <scope>NUCLEOTIDE SEQUENCE [LARGE SCALE GENOMIC DNA]</scope>
    <source>
        <strain evidence="11">CCFEE 5527</strain>
    </source>
</reference>
<dbReference type="FunFam" id="1.20.1250.20:FF:000134">
    <property type="entry name" value="MFS sugar transporter protein"/>
    <property type="match status" value="1"/>
</dbReference>
<name>A0A1V8TDJ1_9PEZI</name>
<keyword evidence="3 7" id="KW-0813">Transport</keyword>
<accession>A0A1V8TDJ1</accession>
<feature type="transmembrane region" description="Helical" evidence="8">
    <location>
        <begin position="299"/>
        <end position="320"/>
    </location>
</feature>
<feature type="transmembrane region" description="Helical" evidence="8">
    <location>
        <begin position="261"/>
        <end position="287"/>
    </location>
</feature>
<dbReference type="OrthoDB" id="5399138at2759"/>
<gene>
    <name evidence="10" type="ORF">B0A48_04844</name>
</gene>
<protein>
    <recommendedName>
        <fullName evidence="9">Major facilitator superfamily (MFS) profile domain-containing protein</fullName>
    </recommendedName>
</protein>
<feature type="transmembrane region" description="Helical" evidence="8">
    <location>
        <begin position="111"/>
        <end position="132"/>
    </location>
</feature>
<dbReference type="Proteomes" id="UP000192596">
    <property type="component" value="Unassembled WGS sequence"/>
</dbReference>
<comment type="caution">
    <text evidence="10">The sequence shown here is derived from an EMBL/GenBank/DDBJ whole genome shotgun (WGS) entry which is preliminary data.</text>
</comment>
<evidence type="ECO:0000313" key="11">
    <source>
        <dbReference type="Proteomes" id="UP000192596"/>
    </source>
</evidence>
<feature type="transmembrane region" description="Helical" evidence="8">
    <location>
        <begin position="327"/>
        <end position="348"/>
    </location>
</feature>
<evidence type="ECO:0000256" key="8">
    <source>
        <dbReference type="SAM" id="Phobius"/>
    </source>
</evidence>
<dbReference type="InterPro" id="IPR020846">
    <property type="entry name" value="MFS_dom"/>
</dbReference>
<keyword evidence="6 8" id="KW-0472">Membrane</keyword>
<sequence>MGSSTFQRLKPAGYTTASILLSLGCWLNGFDTGSIGAVTVMPQFVEVMGPQPPTIIGLTISIILFGGAFSSPFAGQLANKYGHPRIIAAGAAAFAVGSILQASALSLGQFIAGRLVAGLAEGIYLGLLNVYVCEIAPSKSRGTLASLLQLATAVGLPCGYFTCYGTVRMSGSLAWRAPFIMSTVVAAILTGSCFYVPLSPRWLMANGRRDEAAKSIARLGIQAAEAEKDILSFRDEDVQKQMGFLRSIGLIFSKPYRARTVLALFILGMVQLCGIRDGVLFYAPLLFAQAGLSRSSASFLASGLSAILIVLISIPAMFLADRIGRRASVLTGGVLLTTTMLIVGTLYAAEVVTPEGAARWVVIVSIFLFALSYSATWAMVGKIYASEIQPGSTRGVSNSVAQGLNFLTNAFVALITPILLDHSAYGAYFLFAGLSLFTTIVLGLYMPETKGQPLETIQEVFSKPLQVHGARFIQRDGMRHREHIGVELSVLG</sequence>
<dbReference type="InParanoid" id="A0A1V8TDJ1"/>
<evidence type="ECO:0000256" key="5">
    <source>
        <dbReference type="ARBA" id="ARBA00022989"/>
    </source>
</evidence>
<dbReference type="SUPFAM" id="SSF103473">
    <property type="entry name" value="MFS general substrate transporter"/>
    <property type="match status" value="1"/>
</dbReference>
<feature type="transmembrane region" description="Helical" evidence="8">
    <location>
        <begin position="426"/>
        <end position="445"/>
    </location>
</feature>
<dbReference type="InterPro" id="IPR003663">
    <property type="entry name" value="Sugar/inositol_transpt"/>
</dbReference>